<dbReference type="AlphaFoldDB" id="A0A015IYV3"/>
<reference evidence="1 2" key="1">
    <citation type="submission" date="2014-02" db="EMBL/GenBank/DDBJ databases">
        <title>Single nucleus genome sequencing reveals high similarity among nuclei of an endomycorrhizal fungus.</title>
        <authorList>
            <person name="Lin K."/>
            <person name="Geurts R."/>
            <person name="Zhang Z."/>
            <person name="Limpens E."/>
            <person name="Saunders D.G."/>
            <person name="Mu D."/>
            <person name="Pang E."/>
            <person name="Cao H."/>
            <person name="Cha H."/>
            <person name="Lin T."/>
            <person name="Zhou Q."/>
            <person name="Shang Y."/>
            <person name="Li Y."/>
            <person name="Ivanov S."/>
            <person name="Sharma T."/>
            <person name="Velzen R.V."/>
            <person name="Ruijter N.D."/>
            <person name="Aanen D.K."/>
            <person name="Win J."/>
            <person name="Kamoun S."/>
            <person name="Bisseling T."/>
            <person name="Huang S."/>
        </authorList>
    </citation>
    <scope>NUCLEOTIDE SEQUENCE [LARGE SCALE GENOMIC DNA]</scope>
    <source>
        <strain evidence="2">DAOM197198w</strain>
    </source>
</reference>
<dbReference type="InterPro" id="IPR032675">
    <property type="entry name" value="LRR_dom_sf"/>
</dbReference>
<dbReference type="EMBL" id="JEMT01024709">
    <property type="protein sequence ID" value="EXX62467.1"/>
    <property type="molecule type" value="Genomic_DNA"/>
</dbReference>
<proteinExistence type="predicted"/>
<dbReference type="GO" id="GO:0031146">
    <property type="term" value="P:SCF-dependent proteasomal ubiquitin-dependent protein catabolic process"/>
    <property type="evidence" value="ECO:0007669"/>
    <property type="project" value="TreeGrafter"/>
</dbReference>
<name>A0A015IYV3_RHIIW</name>
<sequence>MSKLPADCLSEIFKYFEEDQITLHSCLLVNRLWCEISVKLLWRDVWDYSTSNYDTLIACLPNESKEILYNNGIMVSTSNSKLPAFNYASFCKILSIDRIYNKVEQLLLKSKKYIIPRDLDDKTFIVAREIFKLFMTQIPSLMELDFYKNTSKVILTTYPGANDCLKNLSKLNCSSDISSEFFYQLSQICHNIQSLNITFEKVNSDGLSNLISVQKNLKCLGLKQQAQYRGDNKVNDIIPLLTSKHYDTLIKLNLSGNYDVSLLFVAKFKNLQELELSFDYYDFEDFERLQYVTFPNLQILKIPFIFVSYELLITFLKNNGNNLREFYIGDGEGNYSDNSLNLVIAKFCPKLRKLSTGFKNDEIETLQMILKSCIYLESIKIWCGGEYLSEKEALESVVKYSHENLCEIILYHQYYTQSELLPDELESFFTNWIHRKPKSISLIIIKDESFSFSLDTDEKNMEIIKRYIKLGIVNKFKVAYYEDDDYN</sequence>
<accession>A0A015IYV3</accession>
<dbReference type="OrthoDB" id="2305494at2759"/>
<dbReference type="Proteomes" id="UP000022910">
    <property type="component" value="Unassembled WGS sequence"/>
</dbReference>
<evidence type="ECO:0000313" key="1">
    <source>
        <dbReference type="EMBL" id="EXX62467.1"/>
    </source>
</evidence>
<gene>
    <name evidence="1" type="ORF">RirG_161540</name>
</gene>
<dbReference type="HOGENOM" id="CLU_028913_0_1_1"/>
<organism evidence="1 2">
    <name type="scientific">Rhizophagus irregularis (strain DAOM 197198w)</name>
    <name type="common">Glomus intraradices</name>
    <dbReference type="NCBI Taxonomy" id="1432141"/>
    <lineage>
        <taxon>Eukaryota</taxon>
        <taxon>Fungi</taxon>
        <taxon>Fungi incertae sedis</taxon>
        <taxon>Mucoromycota</taxon>
        <taxon>Glomeromycotina</taxon>
        <taxon>Glomeromycetes</taxon>
        <taxon>Glomerales</taxon>
        <taxon>Glomeraceae</taxon>
        <taxon>Rhizophagus</taxon>
    </lineage>
</organism>
<dbReference type="Gene3D" id="3.80.10.10">
    <property type="entry name" value="Ribonuclease Inhibitor"/>
    <property type="match status" value="1"/>
</dbReference>
<comment type="caution">
    <text evidence="1">The sequence shown here is derived from an EMBL/GenBank/DDBJ whole genome shotgun (WGS) entry which is preliminary data.</text>
</comment>
<dbReference type="SUPFAM" id="SSF52047">
    <property type="entry name" value="RNI-like"/>
    <property type="match status" value="1"/>
</dbReference>
<keyword evidence="2" id="KW-1185">Reference proteome</keyword>
<dbReference type="GO" id="GO:0019005">
    <property type="term" value="C:SCF ubiquitin ligase complex"/>
    <property type="evidence" value="ECO:0007669"/>
    <property type="project" value="TreeGrafter"/>
</dbReference>
<dbReference type="PANTHER" id="PTHR13318">
    <property type="entry name" value="PARTNER OF PAIRED, ISOFORM B-RELATED"/>
    <property type="match status" value="1"/>
</dbReference>
<protein>
    <submittedName>
        <fullName evidence="1">Uncharacterized protein</fullName>
    </submittedName>
</protein>
<evidence type="ECO:0000313" key="2">
    <source>
        <dbReference type="Proteomes" id="UP000022910"/>
    </source>
</evidence>